<evidence type="ECO:0000256" key="1">
    <source>
        <dbReference type="SAM" id="Phobius"/>
    </source>
</evidence>
<keyword evidence="1" id="KW-0472">Membrane</keyword>
<evidence type="ECO:0000313" key="3">
    <source>
        <dbReference type="EMBL" id="OHT04672.1"/>
    </source>
</evidence>
<feature type="signal peptide" evidence="2">
    <location>
        <begin position="1"/>
        <end position="21"/>
    </location>
</feature>
<gene>
    <name evidence="3" type="ORF">TRFO_27747</name>
</gene>
<keyword evidence="2" id="KW-0732">Signal</keyword>
<feature type="chain" id="PRO_5011955626" evidence="2">
    <location>
        <begin position="22"/>
        <end position="774"/>
    </location>
</feature>
<dbReference type="GeneID" id="94840448"/>
<organism evidence="3 4">
    <name type="scientific">Tritrichomonas foetus</name>
    <dbReference type="NCBI Taxonomy" id="1144522"/>
    <lineage>
        <taxon>Eukaryota</taxon>
        <taxon>Metamonada</taxon>
        <taxon>Parabasalia</taxon>
        <taxon>Tritrichomonadida</taxon>
        <taxon>Tritrichomonadidae</taxon>
        <taxon>Tritrichomonas</taxon>
    </lineage>
</organism>
<accession>A0A1J4K1K9</accession>
<evidence type="ECO:0000256" key="2">
    <source>
        <dbReference type="SAM" id="SignalP"/>
    </source>
</evidence>
<name>A0A1J4K1K9_9EUKA</name>
<dbReference type="AlphaFoldDB" id="A0A1J4K1K9"/>
<dbReference type="VEuPathDB" id="TrichDB:TRFO_27747"/>
<feature type="transmembrane region" description="Helical" evidence="1">
    <location>
        <begin position="740"/>
        <end position="762"/>
    </location>
</feature>
<dbReference type="RefSeq" id="XP_068357808.1">
    <property type="nucleotide sequence ID" value="XM_068505744.1"/>
</dbReference>
<comment type="caution">
    <text evidence="3">The sequence shown here is derived from an EMBL/GenBank/DDBJ whole genome shotgun (WGS) entry which is preliminary data.</text>
</comment>
<dbReference type="EMBL" id="MLAK01000784">
    <property type="protein sequence ID" value="OHT04672.1"/>
    <property type="molecule type" value="Genomic_DNA"/>
</dbReference>
<keyword evidence="1" id="KW-0812">Transmembrane</keyword>
<proteinExistence type="predicted"/>
<keyword evidence="1" id="KW-1133">Transmembrane helix</keyword>
<keyword evidence="4" id="KW-1185">Reference proteome</keyword>
<dbReference type="Proteomes" id="UP000179807">
    <property type="component" value="Unassembled WGS sequence"/>
</dbReference>
<sequence length="774" mass="86711">MFLLFLHCAFSLDLTPKIATAFNTTFTALYAIMNKQFAIPMVYPDIQNYTEYFSMSPKELLIEFGVNQTSIEAICGLAESINPNSTLTSVLVDLMNLMGLGMTVDSFKMVMPSVIDTLRANDHFYKFMNIDQKVFNYILGNYSANIIAYKISDLTQFLGINIDKFITSFHNIGASLNNPKTTIPEFFEVLGHENKQEVQDSLDYVLGLMTGPITLEVLSQWQEQIQKIIYMTVNTLIKALYNLLNDSMPILKPILTMTEASYKERLDALDAFCDDVQNNLSFSFLQIFLTPEMLKSIRDAIPKLKNSIPIYQFFNDTSIFAGIAYLLNEKTPIDVALLSFLEKGPSAMNLLKLLSNKDSLVPQIVELFCQIINYPNLPVIINQTIYDLLDENVPLQNLTFLQLLKDFDPQTIVDIINLSAHIMYDASTKQTQTVIKAYDLQFQALGLSSEMVISLATEAFGLINMTGGFVQSMDQIYNTTMQMLSYGISSLGPNFSSEAREYDVILSQYITDLIIDISALLQPDNKLSSLVDVLLPFNGGELLLNCFVPLLNLVVENKAGSSLMFVSKPIQYLATLLEIMKWREYPDEISFPKLINTIKFHKDYDPSKLPLHLIYGMCQKIKELNENETFYSSLLYSEFLLLNETAVLEQLNNLQMNILTSKSAQSMASSIAGKDITKLFALLENVSKLTFKKEPIPSGIVANFLNILSTAAPEVPLPEVPQEEVKPEPQPTNKGIPPGGIAGIVIACVVVVIVIIVVIVCVKKKQSQNDTSRS</sequence>
<reference evidence="3" key="1">
    <citation type="submission" date="2016-10" db="EMBL/GenBank/DDBJ databases">
        <authorList>
            <person name="Benchimol M."/>
            <person name="Almeida L.G."/>
            <person name="Vasconcelos A.T."/>
            <person name="Perreira-Neves A."/>
            <person name="Rosa I.A."/>
            <person name="Tasca T."/>
            <person name="Bogo M.R."/>
            <person name="de Souza W."/>
        </authorList>
    </citation>
    <scope>NUCLEOTIDE SEQUENCE [LARGE SCALE GENOMIC DNA]</scope>
    <source>
        <strain evidence="3">K</strain>
    </source>
</reference>
<evidence type="ECO:0000313" key="4">
    <source>
        <dbReference type="Proteomes" id="UP000179807"/>
    </source>
</evidence>
<protein>
    <submittedName>
        <fullName evidence="3">Uncharacterized protein</fullName>
    </submittedName>
</protein>